<feature type="region of interest" description="Disordered" evidence="1">
    <location>
        <begin position="1"/>
        <end position="23"/>
    </location>
</feature>
<evidence type="ECO:0000256" key="2">
    <source>
        <dbReference type="SAM" id="Phobius"/>
    </source>
</evidence>
<keyword evidence="2" id="KW-0472">Membrane</keyword>
<protein>
    <submittedName>
        <fullName evidence="3">Uncharacterized protein</fullName>
    </submittedName>
</protein>
<dbReference type="EMBL" id="GGMR01005375">
    <property type="protein sequence ID" value="MBY17994.1"/>
    <property type="molecule type" value="Transcribed_RNA"/>
</dbReference>
<proteinExistence type="predicted"/>
<gene>
    <name evidence="3" type="ORF">g.3494</name>
</gene>
<evidence type="ECO:0000313" key="3">
    <source>
        <dbReference type="EMBL" id="MBY17994.1"/>
    </source>
</evidence>
<feature type="compositionally biased region" description="Low complexity" evidence="1">
    <location>
        <begin position="1"/>
        <end position="10"/>
    </location>
</feature>
<reference evidence="3" key="1">
    <citation type="submission" date="2018-04" db="EMBL/GenBank/DDBJ databases">
        <title>Transcriptome of Schizaphis graminum biotype I.</title>
        <authorList>
            <person name="Scully E.D."/>
            <person name="Geib S.M."/>
            <person name="Palmer N.A."/>
            <person name="Koch K."/>
            <person name="Bradshaw J."/>
            <person name="Heng-Moss T."/>
            <person name="Sarath G."/>
        </authorList>
    </citation>
    <scope>NUCLEOTIDE SEQUENCE</scope>
</reference>
<organism evidence="3">
    <name type="scientific">Schizaphis graminum</name>
    <name type="common">Green bug aphid</name>
    <dbReference type="NCBI Taxonomy" id="13262"/>
    <lineage>
        <taxon>Eukaryota</taxon>
        <taxon>Metazoa</taxon>
        <taxon>Ecdysozoa</taxon>
        <taxon>Arthropoda</taxon>
        <taxon>Hexapoda</taxon>
        <taxon>Insecta</taxon>
        <taxon>Pterygota</taxon>
        <taxon>Neoptera</taxon>
        <taxon>Paraneoptera</taxon>
        <taxon>Hemiptera</taxon>
        <taxon>Sternorrhyncha</taxon>
        <taxon>Aphidomorpha</taxon>
        <taxon>Aphidoidea</taxon>
        <taxon>Aphididae</taxon>
        <taxon>Aphidini</taxon>
        <taxon>Schizaphis</taxon>
    </lineage>
</organism>
<accession>A0A2S2NLF9</accession>
<keyword evidence="2" id="KW-0812">Transmembrane</keyword>
<keyword evidence="2" id="KW-1133">Transmembrane helix</keyword>
<name>A0A2S2NLF9_SCHGA</name>
<dbReference type="AlphaFoldDB" id="A0A2S2NLF9"/>
<sequence length="171" mass="19330">MCTSRSTSGSRRGGGAAAEEISSGRRAPAPAVFTAPGRRRCRLFFSSGISPSAKTFFSLYIYARPVIIFLYLIYYIVYNTRTHTHTHIYVLCTYIMYIYAHHYMSHILAIRYLREHVVAGGSLSSARTGLVVRVCFRDIRFPKSSEPSTMACICDGVVFFSEKNHPRRVLN</sequence>
<feature type="transmembrane region" description="Helical" evidence="2">
    <location>
        <begin position="59"/>
        <end position="78"/>
    </location>
</feature>
<evidence type="ECO:0000256" key="1">
    <source>
        <dbReference type="SAM" id="MobiDB-lite"/>
    </source>
</evidence>
<feature type="transmembrane region" description="Helical" evidence="2">
    <location>
        <begin position="84"/>
        <end position="104"/>
    </location>
</feature>